<dbReference type="CDD" id="cd02966">
    <property type="entry name" value="TlpA_like_family"/>
    <property type="match status" value="1"/>
</dbReference>
<dbReference type="PROSITE" id="PS00194">
    <property type="entry name" value="THIOREDOXIN_1"/>
    <property type="match status" value="1"/>
</dbReference>
<organism evidence="3 4">
    <name type="scientific">Mucilaginibacter mali</name>
    <dbReference type="NCBI Taxonomy" id="2740462"/>
    <lineage>
        <taxon>Bacteria</taxon>
        <taxon>Pseudomonadati</taxon>
        <taxon>Bacteroidota</taxon>
        <taxon>Sphingobacteriia</taxon>
        <taxon>Sphingobacteriales</taxon>
        <taxon>Sphingobacteriaceae</taxon>
        <taxon>Mucilaginibacter</taxon>
    </lineage>
</organism>
<proteinExistence type="predicted"/>
<feature type="domain" description="Thioredoxin" evidence="2">
    <location>
        <begin position="179"/>
        <end position="316"/>
    </location>
</feature>
<dbReference type="SUPFAM" id="SSF52833">
    <property type="entry name" value="Thioredoxin-like"/>
    <property type="match status" value="1"/>
</dbReference>
<evidence type="ECO:0000313" key="4">
    <source>
        <dbReference type="Proteomes" id="UP000505355"/>
    </source>
</evidence>
<dbReference type="InterPro" id="IPR012336">
    <property type="entry name" value="Thioredoxin-like_fold"/>
</dbReference>
<reference evidence="3 4" key="1">
    <citation type="submission" date="2020-05" db="EMBL/GenBank/DDBJ databases">
        <title>Mucilaginibacter mali sp. nov.</title>
        <authorList>
            <person name="Kim H.S."/>
            <person name="Lee K.C."/>
            <person name="Suh M.K."/>
            <person name="Kim J.-S."/>
            <person name="Han K.-I."/>
            <person name="Eom M.K."/>
            <person name="Shin Y.K."/>
            <person name="Lee J.-S."/>
        </authorList>
    </citation>
    <scope>NUCLEOTIDE SEQUENCE [LARGE SCALE GENOMIC DNA]</scope>
    <source>
        <strain evidence="3 4">G2-14</strain>
    </source>
</reference>
<keyword evidence="1" id="KW-0676">Redox-active center</keyword>
<dbReference type="AlphaFoldDB" id="A0A7D4Q7B4"/>
<name>A0A7D4Q7B4_9SPHI</name>
<sequence>MKKADTLWTVDGSFQFTRQTCGALLRLSFYRAKTKQNTVRKFFATTGEASISADTTIILSDPKLQDIYQEFTKRYQPTATIKSNLGQLYFAQHEITREEKAALNKLTEAASDLQFAGVKRFVKENKDNLVGGYVLANYLYNLPDIEQTDSLYRLFSPQLIQTSYPLHEFRKELDIKMSLLPGHVPPELSGIDIRGKAFTVASLKGKYVLLDFWGSWCLPCLSGLPKMKAAYEKYKDRIAFVSIACHDKEIKWRAMVTKQNMTWTQLLDDKKDRIARQYYVETFPTKILIGPDGKVIQVFKGEGNDFYDQLDKVLQK</sequence>
<dbReference type="Gene3D" id="3.40.30.10">
    <property type="entry name" value="Glutaredoxin"/>
    <property type="match status" value="1"/>
</dbReference>
<dbReference type="Proteomes" id="UP000505355">
    <property type="component" value="Chromosome"/>
</dbReference>
<gene>
    <name evidence="3" type="ORF">HQ865_24850</name>
</gene>
<dbReference type="InterPro" id="IPR013766">
    <property type="entry name" value="Thioredoxin_domain"/>
</dbReference>
<dbReference type="PANTHER" id="PTHR42852:SF13">
    <property type="entry name" value="PROTEIN DIPZ"/>
    <property type="match status" value="1"/>
</dbReference>
<dbReference type="Pfam" id="PF13905">
    <property type="entry name" value="Thioredoxin_8"/>
    <property type="match status" value="1"/>
</dbReference>
<dbReference type="InterPro" id="IPR036249">
    <property type="entry name" value="Thioredoxin-like_sf"/>
</dbReference>
<dbReference type="EMBL" id="CP054139">
    <property type="protein sequence ID" value="QKJ32847.1"/>
    <property type="molecule type" value="Genomic_DNA"/>
</dbReference>
<dbReference type="InterPro" id="IPR050553">
    <property type="entry name" value="Thioredoxin_ResA/DsbE_sf"/>
</dbReference>
<dbReference type="PANTHER" id="PTHR42852">
    <property type="entry name" value="THIOL:DISULFIDE INTERCHANGE PROTEIN DSBE"/>
    <property type="match status" value="1"/>
</dbReference>
<dbReference type="InterPro" id="IPR017937">
    <property type="entry name" value="Thioredoxin_CS"/>
</dbReference>
<dbReference type="PROSITE" id="PS51352">
    <property type="entry name" value="THIOREDOXIN_2"/>
    <property type="match status" value="1"/>
</dbReference>
<evidence type="ECO:0000259" key="2">
    <source>
        <dbReference type="PROSITE" id="PS51352"/>
    </source>
</evidence>
<dbReference type="RefSeq" id="WP_173417492.1">
    <property type="nucleotide sequence ID" value="NZ_CP054139.1"/>
</dbReference>
<keyword evidence="4" id="KW-1185">Reference proteome</keyword>
<protein>
    <submittedName>
        <fullName evidence="3">TlpA family protein disulfide reductase</fullName>
    </submittedName>
</protein>
<evidence type="ECO:0000256" key="1">
    <source>
        <dbReference type="ARBA" id="ARBA00023284"/>
    </source>
</evidence>
<accession>A0A7D4Q7B4</accession>
<dbReference type="KEGG" id="mmab:HQ865_24850"/>
<evidence type="ECO:0000313" key="3">
    <source>
        <dbReference type="EMBL" id="QKJ32847.1"/>
    </source>
</evidence>